<feature type="compositionally biased region" description="Low complexity" evidence="7">
    <location>
        <begin position="153"/>
        <end position="162"/>
    </location>
</feature>
<evidence type="ECO:0000313" key="10">
    <source>
        <dbReference type="Proteomes" id="UP001157017"/>
    </source>
</evidence>
<evidence type="ECO:0000313" key="9">
    <source>
        <dbReference type="EMBL" id="GMA85248.1"/>
    </source>
</evidence>
<comment type="subcellular location">
    <subcellularLocation>
        <location evidence="1">Cell membrane</location>
        <topology evidence="1">Multi-pass membrane protein</topology>
    </subcellularLocation>
</comment>
<keyword evidence="5 8" id="KW-1133">Transmembrane helix</keyword>
<evidence type="ECO:0000256" key="6">
    <source>
        <dbReference type="ARBA" id="ARBA00023136"/>
    </source>
</evidence>
<keyword evidence="10" id="KW-1185">Reference proteome</keyword>
<gene>
    <name evidence="9" type="ORF">GCM10025868_04980</name>
</gene>
<name>A0ABQ6JCQ3_9ACTN</name>
<accession>A0ABQ6JCQ3</accession>
<dbReference type="Pfam" id="PF07681">
    <property type="entry name" value="DoxX"/>
    <property type="match status" value="1"/>
</dbReference>
<keyword evidence="4 8" id="KW-0812">Transmembrane</keyword>
<evidence type="ECO:0000256" key="2">
    <source>
        <dbReference type="ARBA" id="ARBA00006679"/>
    </source>
</evidence>
<dbReference type="EMBL" id="BSUZ01000001">
    <property type="protein sequence ID" value="GMA85248.1"/>
    <property type="molecule type" value="Genomic_DNA"/>
</dbReference>
<keyword evidence="3" id="KW-1003">Cell membrane</keyword>
<evidence type="ECO:0008006" key="11">
    <source>
        <dbReference type="Google" id="ProtNLM"/>
    </source>
</evidence>
<feature type="region of interest" description="Disordered" evidence="7">
    <location>
        <begin position="141"/>
        <end position="162"/>
    </location>
</feature>
<organism evidence="9 10">
    <name type="scientific">Angustibacter aerolatus</name>
    <dbReference type="NCBI Taxonomy" id="1162965"/>
    <lineage>
        <taxon>Bacteria</taxon>
        <taxon>Bacillati</taxon>
        <taxon>Actinomycetota</taxon>
        <taxon>Actinomycetes</taxon>
        <taxon>Kineosporiales</taxon>
        <taxon>Kineosporiaceae</taxon>
    </lineage>
</organism>
<evidence type="ECO:0000256" key="4">
    <source>
        <dbReference type="ARBA" id="ARBA00022692"/>
    </source>
</evidence>
<dbReference type="InterPro" id="IPR032808">
    <property type="entry name" value="DoxX"/>
</dbReference>
<dbReference type="PANTHER" id="PTHR33452:SF1">
    <property type="entry name" value="INNER MEMBRANE PROTEIN YPHA-RELATED"/>
    <property type="match status" value="1"/>
</dbReference>
<comment type="similarity">
    <text evidence="2">Belongs to the DoxX family.</text>
</comment>
<comment type="caution">
    <text evidence="9">The sequence shown here is derived from an EMBL/GenBank/DDBJ whole genome shotgun (WGS) entry which is preliminary data.</text>
</comment>
<evidence type="ECO:0000256" key="3">
    <source>
        <dbReference type="ARBA" id="ARBA00022475"/>
    </source>
</evidence>
<evidence type="ECO:0000256" key="8">
    <source>
        <dbReference type="SAM" id="Phobius"/>
    </source>
</evidence>
<dbReference type="InterPro" id="IPR051907">
    <property type="entry name" value="DoxX-like_oxidoreductase"/>
</dbReference>
<evidence type="ECO:0000256" key="1">
    <source>
        <dbReference type="ARBA" id="ARBA00004651"/>
    </source>
</evidence>
<dbReference type="PANTHER" id="PTHR33452">
    <property type="entry name" value="OXIDOREDUCTASE CATD-RELATED"/>
    <property type="match status" value="1"/>
</dbReference>
<dbReference type="Proteomes" id="UP001157017">
    <property type="component" value="Unassembled WGS sequence"/>
</dbReference>
<sequence>MGHGLQKATGAFGGPGIEGFSGAMESMQMRPARRNAYAAGVTETAGGAALVLGLFTPLAAASLIGTMITAIRKVHLSNGPWNTDGGWEYNGTLIAAVASLAETGPGAVSLDRALGIEKTGPKWALGALALGAVASTAAIEPGEARPRRRARRAGLTTGRAPG</sequence>
<feature type="transmembrane region" description="Helical" evidence="8">
    <location>
        <begin position="48"/>
        <end position="71"/>
    </location>
</feature>
<evidence type="ECO:0000256" key="5">
    <source>
        <dbReference type="ARBA" id="ARBA00022989"/>
    </source>
</evidence>
<keyword evidence="6 8" id="KW-0472">Membrane</keyword>
<proteinExistence type="inferred from homology"/>
<protein>
    <recommendedName>
        <fullName evidence="11">DoxX family protein</fullName>
    </recommendedName>
</protein>
<evidence type="ECO:0000256" key="7">
    <source>
        <dbReference type="SAM" id="MobiDB-lite"/>
    </source>
</evidence>
<reference evidence="10" key="1">
    <citation type="journal article" date="2019" name="Int. J. Syst. Evol. Microbiol.">
        <title>The Global Catalogue of Microorganisms (GCM) 10K type strain sequencing project: providing services to taxonomists for standard genome sequencing and annotation.</title>
        <authorList>
            <consortium name="The Broad Institute Genomics Platform"/>
            <consortium name="The Broad Institute Genome Sequencing Center for Infectious Disease"/>
            <person name="Wu L."/>
            <person name="Ma J."/>
        </authorList>
    </citation>
    <scope>NUCLEOTIDE SEQUENCE [LARGE SCALE GENOMIC DNA]</scope>
    <source>
        <strain evidence="10">NBRC 108730</strain>
    </source>
</reference>